<proteinExistence type="predicted"/>
<organism evidence="6 7">
    <name type="scientific">Rhizobium sullae</name>
    <name type="common">Rhizobium hedysari</name>
    <dbReference type="NCBI Taxonomy" id="50338"/>
    <lineage>
        <taxon>Bacteria</taxon>
        <taxon>Pseudomonadati</taxon>
        <taxon>Pseudomonadota</taxon>
        <taxon>Alphaproteobacteria</taxon>
        <taxon>Hyphomicrobiales</taxon>
        <taxon>Rhizobiaceae</taxon>
        <taxon>Rhizobium/Agrobacterium group</taxon>
        <taxon>Rhizobium</taxon>
    </lineage>
</organism>
<evidence type="ECO:0000313" key="7">
    <source>
        <dbReference type="Proteomes" id="UP000294576"/>
    </source>
</evidence>
<feature type="transmembrane region" description="Helical" evidence="5">
    <location>
        <begin position="6"/>
        <end position="22"/>
    </location>
</feature>
<dbReference type="SUPFAM" id="SSF161111">
    <property type="entry name" value="Cation efflux protein transmembrane domain-like"/>
    <property type="match status" value="1"/>
</dbReference>
<evidence type="ECO:0000313" key="6">
    <source>
        <dbReference type="EMBL" id="TCU06796.1"/>
    </source>
</evidence>
<keyword evidence="4 5" id="KW-0472">Membrane</keyword>
<evidence type="ECO:0000256" key="5">
    <source>
        <dbReference type="SAM" id="Phobius"/>
    </source>
</evidence>
<dbReference type="InterPro" id="IPR027469">
    <property type="entry name" value="Cation_efflux_TMD_sf"/>
</dbReference>
<protein>
    <submittedName>
        <fullName evidence="6">Uncharacterized protein</fullName>
    </submittedName>
</protein>
<evidence type="ECO:0000256" key="1">
    <source>
        <dbReference type="ARBA" id="ARBA00004141"/>
    </source>
</evidence>
<dbReference type="Proteomes" id="UP000294576">
    <property type="component" value="Unassembled WGS sequence"/>
</dbReference>
<accession>A0A4R3PWH4</accession>
<dbReference type="AlphaFoldDB" id="A0A4R3PWH4"/>
<comment type="subcellular location">
    <subcellularLocation>
        <location evidence="1">Membrane</location>
        <topology evidence="1">Multi-pass membrane protein</topology>
    </subcellularLocation>
</comment>
<evidence type="ECO:0000256" key="2">
    <source>
        <dbReference type="ARBA" id="ARBA00022692"/>
    </source>
</evidence>
<keyword evidence="3 5" id="KW-1133">Transmembrane helix</keyword>
<gene>
    <name evidence="6" type="ORF">EV132_1317</name>
</gene>
<keyword evidence="2 5" id="KW-0812">Transmembrane</keyword>
<evidence type="ECO:0000256" key="4">
    <source>
        <dbReference type="ARBA" id="ARBA00023136"/>
    </source>
</evidence>
<name>A0A4R3PWH4_RHISU</name>
<dbReference type="EMBL" id="SMBH01000031">
    <property type="protein sequence ID" value="TCU06796.1"/>
    <property type="molecule type" value="Genomic_DNA"/>
</dbReference>
<dbReference type="GO" id="GO:0016020">
    <property type="term" value="C:membrane"/>
    <property type="evidence" value="ECO:0007669"/>
    <property type="project" value="UniProtKB-SubCell"/>
</dbReference>
<reference evidence="6 7" key="1">
    <citation type="submission" date="2019-03" db="EMBL/GenBank/DDBJ databases">
        <title>Genomic Encyclopedia of Type Strains, Phase IV (KMG-V): Genome sequencing to study the core and pangenomes of soil and plant-associated prokaryotes.</title>
        <authorList>
            <person name="Whitman W."/>
        </authorList>
    </citation>
    <scope>NUCLEOTIDE SEQUENCE [LARGE SCALE GENOMIC DNA]</scope>
    <source>
        <strain evidence="6 7">Hc14</strain>
    </source>
</reference>
<sequence length="37" mass="4086">MPADGLAWVDPVVAVAIGLWVLPRTWILLRDTTNVLL</sequence>
<evidence type="ECO:0000256" key="3">
    <source>
        <dbReference type="ARBA" id="ARBA00022989"/>
    </source>
</evidence>
<comment type="caution">
    <text evidence="6">The sequence shown here is derived from an EMBL/GenBank/DDBJ whole genome shotgun (WGS) entry which is preliminary data.</text>
</comment>